<evidence type="ECO:0000259" key="1">
    <source>
        <dbReference type="Pfam" id="PF01261"/>
    </source>
</evidence>
<gene>
    <name evidence="2" type="ORF">J2S14_003964</name>
</gene>
<accession>A0ABU0D9R9</accession>
<dbReference type="InterPro" id="IPR013022">
    <property type="entry name" value="Xyl_isomerase-like_TIM-brl"/>
</dbReference>
<keyword evidence="3" id="KW-1185">Reference proteome</keyword>
<comment type="caution">
    <text evidence="2">The sequence shown here is derived from an EMBL/GenBank/DDBJ whole genome shotgun (WGS) entry which is preliminary data.</text>
</comment>
<organism evidence="2 3">
    <name type="scientific">Lederbergia wuyishanensis</name>
    <dbReference type="NCBI Taxonomy" id="1347903"/>
    <lineage>
        <taxon>Bacteria</taxon>
        <taxon>Bacillati</taxon>
        <taxon>Bacillota</taxon>
        <taxon>Bacilli</taxon>
        <taxon>Bacillales</taxon>
        <taxon>Bacillaceae</taxon>
        <taxon>Lederbergia</taxon>
    </lineage>
</organism>
<dbReference type="RefSeq" id="WP_307416237.1">
    <property type="nucleotide sequence ID" value="NZ_JAUSUO010000013.1"/>
</dbReference>
<dbReference type="Proteomes" id="UP001232343">
    <property type="component" value="Unassembled WGS sequence"/>
</dbReference>
<dbReference type="InterPro" id="IPR036237">
    <property type="entry name" value="Xyl_isomerase-like_sf"/>
</dbReference>
<dbReference type="Pfam" id="PF01261">
    <property type="entry name" value="AP_endonuc_2"/>
    <property type="match status" value="1"/>
</dbReference>
<feature type="domain" description="Xylose isomerase-like TIM barrel" evidence="1">
    <location>
        <begin position="23"/>
        <end position="271"/>
    </location>
</feature>
<reference evidence="2 3" key="1">
    <citation type="submission" date="2023-07" db="EMBL/GenBank/DDBJ databases">
        <title>Genomic Encyclopedia of Type Strains, Phase IV (KMG-IV): sequencing the most valuable type-strain genomes for metagenomic binning, comparative biology and taxonomic classification.</title>
        <authorList>
            <person name="Goeker M."/>
        </authorList>
    </citation>
    <scope>NUCLEOTIDE SEQUENCE [LARGE SCALE GENOMIC DNA]</scope>
    <source>
        <strain evidence="2 3">DSM 27848</strain>
    </source>
</reference>
<dbReference type="PANTHER" id="PTHR12110:SF41">
    <property type="entry name" value="INOSOSE DEHYDRATASE"/>
    <property type="match status" value="1"/>
</dbReference>
<keyword evidence="2" id="KW-0413">Isomerase</keyword>
<dbReference type="EMBL" id="JAUSUO010000013">
    <property type="protein sequence ID" value="MDQ0345117.1"/>
    <property type="molecule type" value="Genomic_DNA"/>
</dbReference>
<name>A0ABU0D9R9_9BACI</name>
<dbReference type="Gene3D" id="3.20.20.150">
    <property type="entry name" value="Divalent-metal-dependent TIM barrel enzymes"/>
    <property type="match status" value="1"/>
</dbReference>
<dbReference type="PANTHER" id="PTHR12110">
    <property type="entry name" value="HYDROXYPYRUVATE ISOMERASE"/>
    <property type="match status" value="1"/>
</dbReference>
<sequence length="287" mass="32364">MIFDRLGVLTDEVSQNITEAFDWAERNRMKHVEIRMVDGKNIADFSDKELEQLLFEVEKRDLFVSGIASPLFKCALDPSRPVASGDTFGQIEESVENHFLKLERVIEICKKLKSDKIRIFSFWREENPSLYNADIIEHLKKAAKIAEENGVLLLLENENSCNGGYASEVAHVVRQVDSPSLKVLWDPGNEQYGGRPAFPEGYEEVRGLIGHVHLKDAFVDEKGQSRCVPIGEGSVPFFDQLQALINDGYEGLFTIETHYIPEGGTAKEGTQMTLEGLQKIWGVECEK</sequence>
<protein>
    <submittedName>
        <fullName evidence="2">Sugar phosphate isomerase/epimerase</fullName>
    </submittedName>
</protein>
<evidence type="ECO:0000313" key="3">
    <source>
        <dbReference type="Proteomes" id="UP001232343"/>
    </source>
</evidence>
<dbReference type="SUPFAM" id="SSF51658">
    <property type="entry name" value="Xylose isomerase-like"/>
    <property type="match status" value="1"/>
</dbReference>
<evidence type="ECO:0000313" key="2">
    <source>
        <dbReference type="EMBL" id="MDQ0345117.1"/>
    </source>
</evidence>
<proteinExistence type="predicted"/>
<dbReference type="GO" id="GO:0016853">
    <property type="term" value="F:isomerase activity"/>
    <property type="evidence" value="ECO:0007669"/>
    <property type="project" value="UniProtKB-KW"/>
</dbReference>
<dbReference type="InterPro" id="IPR050312">
    <property type="entry name" value="IolE/XylAMocC-like"/>
</dbReference>